<dbReference type="STRING" id="6210.W6UJI2"/>
<evidence type="ECO:0000256" key="4">
    <source>
        <dbReference type="ARBA" id="ARBA00022737"/>
    </source>
</evidence>
<gene>
    <name evidence="14" type="ORF">EGR_03782</name>
</gene>
<proteinExistence type="inferred from homology"/>
<dbReference type="OrthoDB" id="1903104at2759"/>
<dbReference type="Gene3D" id="3.30.40.10">
    <property type="entry name" value="Zinc/RING finger domain, C3HC4 (zinc finger)"/>
    <property type="match status" value="2"/>
</dbReference>
<evidence type="ECO:0000313" key="15">
    <source>
        <dbReference type="Proteomes" id="UP000019149"/>
    </source>
</evidence>
<dbReference type="InterPro" id="IPR019787">
    <property type="entry name" value="Znf_PHD-finger"/>
</dbReference>
<dbReference type="GeneID" id="36339497"/>
<dbReference type="GO" id="GO:0071565">
    <property type="term" value="C:nBAF complex"/>
    <property type="evidence" value="ECO:0007669"/>
    <property type="project" value="TreeGrafter"/>
</dbReference>
<evidence type="ECO:0000256" key="3">
    <source>
        <dbReference type="ARBA" id="ARBA00022723"/>
    </source>
</evidence>
<feature type="domain" description="PHD-type" evidence="12">
    <location>
        <begin position="367"/>
        <end position="544"/>
    </location>
</feature>
<dbReference type="InterPro" id="IPR001965">
    <property type="entry name" value="Znf_PHD"/>
</dbReference>
<feature type="domain" description="PHD-type" evidence="12">
    <location>
        <begin position="307"/>
        <end position="370"/>
    </location>
</feature>
<keyword evidence="8" id="KW-0804">Transcription</keyword>
<dbReference type="GO" id="GO:0007399">
    <property type="term" value="P:nervous system development"/>
    <property type="evidence" value="ECO:0007669"/>
    <property type="project" value="TreeGrafter"/>
</dbReference>
<accession>W6UJI2</accession>
<evidence type="ECO:0000256" key="7">
    <source>
        <dbReference type="ARBA" id="ARBA00023015"/>
    </source>
</evidence>
<keyword evidence="15" id="KW-1185">Reference proteome</keyword>
<dbReference type="SUPFAM" id="SSF57903">
    <property type="entry name" value="FYVE/PHD zinc finger"/>
    <property type="match status" value="2"/>
</dbReference>
<name>W6UJI2_ECHGR</name>
<evidence type="ECO:0000256" key="5">
    <source>
        <dbReference type="ARBA" id="ARBA00022771"/>
    </source>
</evidence>
<keyword evidence="4" id="KW-0677">Repeat</keyword>
<dbReference type="PROSITE" id="PS50157">
    <property type="entry name" value="ZINC_FINGER_C2H2_2"/>
    <property type="match status" value="1"/>
</dbReference>
<organism evidence="14 15">
    <name type="scientific">Echinococcus granulosus</name>
    <name type="common">Hydatid tapeworm</name>
    <dbReference type="NCBI Taxonomy" id="6210"/>
    <lineage>
        <taxon>Eukaryota</taxon>
        <taxon>Metazoa</taxon>
        <taxon>Spiralia</taxon>
        <taxon>Lophotrochozoa</taxon>
        <taxon>Platyhelminthes</taxon>
        <taxon>Cestoda</taxon>
        <taxon>Eucestoda</taxon>
        <taxon>Cyclophyllidea</taxon>
        <taxon>Taeniidae</taxon>
        <taxon>Echinococcus</taxon>
        <taxon>Echinococcus granulosus group</taxon>
    </lineage>
</organism>
<dbReference type="Proteomes" id="UP000019149">
    <property type="component" value="Unassembled WGS sequence"/>
</dbReference>
<dbReference type="PANTHER" id="PTHR45888:SF5">
    <property type="entry name" value="D4, ISOFORM A"/>
    <property type="match status" value="1"/>
</dbReference>
<dbReference type="EMBL" id="APAU02000021">
    <property type="protein sequence ID" value="EUB61296.1"/>
    <property type="molecule type" value="Genomic_DNA"/>
</dbReference>
<feature type="region of interest" description="Disordered" evidence="11">
    <location>
        <begin position="138"/>
        <end position="182"/>
    </location>
</feature>
<keyword evidence="3" id="KW-0479">Metal-binding</keyword>
<evidence type="ECO:0000256" key="8">
    <source>
        <dbReference type="ARBA" id="ARBA00023163"/>
    </source>
</evidence>
<dbReference type="AlphaFoldDB" id="W6UJI2"/>
<sequence length="580" mass="65574">MAAALSSEISYESILARTASYNRQLQTDKKNRLPFLDNATGIAQRPCYLQRKDEERYLSPLNDKVFAYYPQRWKKTKKNVISHSSVVRSVDQYNNNARAADLFSGGGLSAQDALWRELDDEDSHSTWATNPVYDIDSEGSELADETYGGRRKKRRTRGPRSARPNANQGLTPTGRRRAATNSYYSNYTNGSIVYDEESNDKFPNPQFVCEACGMRYKTKTGLNYHYNSQHVANNSHSKKPNQLSTVRNNQSLPHTSVNTGLLSALIENTPRDKDRSTSYNSNSRNLPSTIIEVDCPRPADVADLAETLSCDYCGGDERSNPKRPGGASPEGLLCCSDCTRCAHFSCAQFTPNMVTSVRGYRWQCLECKTCWLCGTSENDVTTLSISELITSETLEEELRCHGQRSCRNRFGKSAQTRLATDSSPLRVYEWVAASGLCCMTWLEGVPDDCNEYDLTLLTLRIEFISVQKLQKTTLKFVIYRLEELTECTKWKYASPMTDVFVDILLQEEMLFCDDCDRGYHMFCLSPPLSQPPEGPWSCCLCLERFKEEAASNYTLLLRLLPDSRFCHNKIMMPELAANPA</sequence>
<dbReference type="PANTHER" id="PTHR45888">
    <property type="entry name" value="HL01030P-RELATED"/>
    <property type="match status" value="1"/>
</dbReference>
<dbReference type="OMA" id="NMIISVR"/>
<dbReference type="PROSITE" id="PS00028">
    <property type="entry name" value="ZINC_FINGER_C2H2_1"/>
    <property type="match status" value="1"/>
</dbReference>
<evidence type="ECO:0000256" key="11">
    <source>
        <dbReference type="SAM" id="MobiDB-lite"/>
    </source>
</evidence>
<comment type="similarity">
    <text evidence="2">Belongs to the requiem/DPF family.</text>
</comment>
<keyword evidence="5 10" id="KW-0863">Zinc-finger</keyword>
<reference evidence="14 15" key="1">
    <citation type="journal article" date="2013" name="Nat. Genet.">
        <title>The genome of the hydatid tapeworm Echinococcus granulosus.</title>
        <authorList>
            <person name="Zheng H."/>
            <person name="Zhang W."/>
            <person name="Zhang L."/>
            <person name="Zhang Z."/>
            <person name="Li J."/>
            <person name="Lu G."/>
            <person name="Zhu Y."/>
            <person name="Wang Y."/>
            <person name="Huang Y."/>
            <person name="Liu J."/>
            <person name="Kang H."/>
            <person name="Chen J."/>
            <person name="Wang L."/>
            <person name="Chen A."/>
            <person name="Yu S."/>
            <person name="Gao Z."/>
            <person name="Jin L."/>
            <person name="Gu W."/>
            <person name="Wang Z."/>
            <person name="Zhao L."/>
            <person name="Shi B."/>
            <person name="Wen H."/>
            <person name="Lin R."/>
            <person name="Jones M.K."/>
            <person name="Brejova B."/>
            <person name="Vinar T."/>
            <person name="Zhao G."/>
            <person name="McManus D.P."/>
            <person name="Chen Z."/>
            <person name="Zhou Y."/>
            <person name="Wang S."/>
        </authorList>
    </citation>
    <scope>NUCLEOTIDE SEQUENCE [LARGE SCALE GENOMIC DNA]</scope>
</reference>
<evidence type="ECO:0000256" key="9">
    <source>
        <dbReference type="ARBA" id="ARBA00023242"/>
    </source>
</evidence>
<dbReference type="CTD" id="36339497"/>
<evidence type="ECO:0000259" key="13">
    <source>
        <dbReference type="PROSITE" id="PS50157"/>
    </source>
</evidence>
<evidence type="ECO:0000313" key="14">
    <source>
        <dbReference type="EMBL" id="EUB61296.1"/>
    </source>
</evidence>
<dbReference type="InterPro" id="IPR011011">
    <property type="entry name" value="Znf_FYVE_PHD"/>
</dbReference>
<dbReference type="GO" id="GO:0008270">
    <property type="term" value="F:zinc ion binding"/>
    <property type="evidence" value="ECO:0007669"/>
    <property type="project" value="UniProtKB-KW"/>
</dbReference>
<comment type="subcellular location">
    <subcellularLocation>
        <location evidence="1">Nucleus</location>
    </subcellularLocation>
</comment>
<evidence type="ECO:0000256" key="1">
    <source>
        <dbReference type="ARBA" id="ARBA00004123"/>
    </source>
</evidence>
<dbReference type="SUPFAM" id="SSF57667">
    <property type="entry name" value="beta-beta-alpha zinc fingers"/>
    <property type="match status" value="1"/>
</dbReference>
<dbReference type="SMART" id="SM00249">
    <property type="entry name" value="PHD"/>
    <property type="match status" value="2"/>
</dbReference>
<dbReference type="KEGG" id="egl:EGR_03782"/>
<dbReference type="InterPro" id="IPR025750">
    <property type="entry name" value="DPF1-3_N"/>
</dbReference>
<feature type="domain" description="C2H2-type" evidence="13">
    <location>
        <begin position="207"/>
        <end position="235"/>
    </location>
</feature>
<dbReference type="InterPro" id="IPR013083">
    <property type="entry name" value="Znf_RING/FYVE/PHD"/>
</dbReference>
<dbReference type="PROSITE" id="PS50016">
    <property type="entry name" value="ZF_PHD_2"/>
    <property type="match status" value="2"/>
</dbReference>
<protein>
    <submittedName>
        <fullName evidence="14">Zinc finger protein ubi-d4</fullName>
    </submittedName>
</protein>
<dbReference type="Pfam" id="PF14051">
    <property type="entry name" value="DPF1-3_N"/>
    <property type="match status" value="1"/>
</dbReference>
<keyword evidence="9" id="KW-0539">Nucleus</keyword>
<dbReference type="Pfam" id="PF00628">
    <property type="entry name" value="PHD"/>
    <property type="match status" value="1"/>
</dbReference>
<keyword evidence="7" id="KW-0805">Transcription regulation</keyword>
<dbReference type="RefSeq" id="XP_024352492.1">
    <property type="nucleotide sequence ID" value="XM_024493031.1"/>
</dbReference>
<evidence type="ECO:0000259" key="12">
    <source>
        <dbReference type="PROSITE" id="PS50016"/>
    </source>
</evidence>
<evidence type="ECO:0000256" key="10">
    <source>
        <dbReference type="PROSITE-ProRule" id="PRU00042"/>
    </source>
</evidence>
<evidence type="ECO:0000256" key="2">
    <source>
        <dbReference type="ARBA" id="ARBA00010539"/>
    </source>
</evidence>
<evidence type="ECO:0000256" key="6">
    <source>
        <dbReference type="ARBA" id="ARBA00022833"/>
    </source>
</evidence>
<keyword evidence="6" id="KW-0862">Zinc</keyword>
<comment type="caution">
    <text evidence="14">The sequence shown here is derived from an EMBL/GenBank/DDBJ whole genome shotgun (WGS) entry which is preliminary data.</text>
</comment>
<feature type="compositionally biased region" description="Basic residues" evidence="11">
    <location>
        <begin position="149"/>
        <end position="160"/>
    </location>
</feature>
<dbReference type="InterPro" id="IPR013087">
    <property type="entry name" value="Znf_C2H2_type"/>
</dbReference>
<dbReference type="InterPro" id="IPR036236">
    <property type="entry name" value="Znf_C2H2_sf"/>
</dbReference>